<dbReference type="PANTHER" id="PTHR23152">
    <property type="entry name" value="2-OXOGLUTARATE DEHYDROGENASE"/>
    <property type="match status" value="1"/>
</dbReference>
<dbReference type="InterPro" id="IPR042179">
    <property type="entry name" value="KGD_C_sf"/>
</dbReference>
<name>A0ABR2M664_9ASPA</name>
<organism evidence="7 8">
    <name type="scientific">Platanthera guangdongensis</name>
    <dbReference type="NCBI Taxonomy" id="2320717"/>
    <lineage>
        <taxon>Eukaryota</taxon>
        <taxon>Viridiplantae</taxon>
        <taxon>Streptophyta</taxon>
        <taxon>Embryophyta</taxon>
        <taxon>Tracheophyta</taxon>
        <taxon>Spermatophyta</taxon>
        <taxon>Magnoliopsida</taxon>
        <taxon>Liliopsida</taxon>
        <taxon>Asparagales</taxon>
        <taxon>Orchidaceae</taxon>
        <taxon>Orchidoideae</taxon>
        <taxon>Orchideae</taxon>
        <taxon>Orchidinae</taxon>
        <taxon>Platanthera</taxon>
    </lineage>
</organism>
<evidence type="ECO:0000256" key="2">
    <source>
        <dbReference type="ARBA" id="ARBA00006936"/>
    </source>
</evidence>
<evidence type="ECO:0000256" key="3">
    <source>
        <dbReference type="ARBA" id="ARBA00023002"/>
    </source>
</evidence>
<accession>A0ABR2M664</accession>
<reference evidence="7 8" key="1">
    <citation type="journal article" date="2022" name="Nat. Plants">
        <title>Genomes of leafy and leafless Platanthera orchids illuminate the evolution of mycoheterotrophy.</title>
        <authorList>
            <person name="Li M.H."/>
            <person name="Liu K.W."/>
            <person name="Li Z."/>
            <person name="Lu H.C."/>
            <person name="Ye Q.L."/>
            <person name="Zhang D."/>
            <person name="Wang J.Y."/>
            <person name="Li Y.F."/>
            <person name="Zhong Z.M."/>
            <person name="Liu X."/>
            <person name="Yu X."/>
            <person name="Liu D.K."/>
            <person name="Tu X.D."/>
            <person name="Liu B."/>
            <person name="Hao Y."/>
            <person name="Liao X.Y."/>
            <person name="Jiang Y.T."/>
            <person name="Sun W.H."/>
            <person name="Chen J."/>
            <person name="Chen Y.Q."/>
            <person name="Ai Y."/>
            <person name="Zhai J.W."/>
            <person name="Wu S.S."/>
            <person name="Zhou Z."/>
            <person name="Hsiao Y.Y."/>
            <person name="Wu W.L."/>
            <person name="Chen Y.Y."/>
            <person name="Lin Y.F."/>
            <person name="Hsu J.L."/>
            <person name="Li C.Y."/>
            <person name="Wang Z.W."/>
            <person name="Zhao X."/>
            <person name="Zhong W.Y."/>
            <person name="Ma X.K."/>
            <person name="Ma L."/>
            <person name="Huang J."/>
            <person name="Chen G.Z."/>
            <person name="Huang M.Z."/>
            <person name="Huang L."/>
            <person name="Peng D.H."/>
            <person name="Luo Y.B."/>
            <person name="Zou S.Q."/>
            <person name="Chen S.P."/>
            <person name="Lan S."/>
            <person name="Tsai W.C."/>
            <person name="Van de Peer Y."/>
            <person name="Liu Z.J."/>
        </authorList>
    </citation>
    <scope>NUCLEOTIDE SEQUENCE [LARGE SCALE GENOMIC DNA]</scope>
    <source>
        <strain evidence="7">Lor288</strain>
    </source>
</reference>
<dbReference type="PANTHER" id="PTHR23152:SF4">
    <property type="entry name" value="2-OXOADIPATE DEHYDROGENASE COMPLEX COMPONENT E1"/>
    <property type="match status" value="1"/>
</dbReference>
<evidence type="ECO:0000256" key="5">
    <source>
        <dbReference type="SAM" id="MobiDB-lite"/>
    </source>
</evidence>
<feature type="compositionally biased region" description="Basic residues" evidence="5">
    <location>
        <begin position="1"/>
        <end position="11"/>
    </location>
</feature>
<feature type="region of interest" description="Disordered" evidence="5">
    <location>
        <begin position="1"/>
        <end position="41"/>
    </location>
</feature>
<comment type="similarity">
    <text evidence="2">Belongs to the alpha-ketoglutarate dehydrogenase family.</text>
</comment>
<dbReference type="EMBL" id="JBBWWR010000011">
    <property type="protein sequence ID" value="KAK8959461.1"/>
    <property type="molecule type" value="Genomic_DNA"/>
</dbReference>
<dbReference type="InterPro" id="IPR011603">
    <property type="entry name" value="2oxoglutarate_DH_E1"/>
</dbReference>
<dbReference type="SUPFAM" id="SSF52518">
    <property type="entry name" value="Thiamin diphosphate-binding fold (THDP-binding)"/>
    <property type="match status" value="1"/>
</dbReference>
<comment type="cofactor">
    <cofactor evidence="1">
        <name>thiamine diphosphate</name>
        <dbReference type="ChEBI" id="CHEBI:58937"/>
    </cofactor>
</comment>
<keyword evidence="3" id="KW-0560">Oxidoreductase</keyword>
<dbReference type="Gene3D" id="3.40.50.11610">
    <property type="entry name" value="Multifunctional 2-oxoglutarate metabolism enzyme, C-terminal domain"/>
    <property type="match status" value="1"/>
</dbReference>
<evidence type="ECO:0000256" key="1">
    <source>
        <dbReference type="ARBA" id="ARBA00001964"/>
    </source>
</evidence>
<protein>
    <recommendedName>
        <fullName evidence="6">Transketolase-like pyrimidine-binding domain-containing protein</fullName>
    </recommendedName>
</protein>
<evidence type="ECO:0000313" key="7">
    <source>
        <dbReference type="EMBL" id="KAK8959461.1"/>
    </source>
</evidence>
<dbReference type="InterPro" id="IPR005475">
    <property type="entry name" value="Transketolase-like_Pyr-bd"/>
</dbReference>
<evidence type="ECO:0000313" key="8">
    <source>
        <dbReference type="Proteomes" id="UP001412067"/>
    </source>
</evidence>
<gene>
    <name evidence="7" type="ORF">KSP40_PGU010769</name>
</gene>
<keyword evidence="8" id="KW-1185">Reference proteome</keyword>
<evidence type="ECO:0000259" key="6">
    <source>
        <dbReference type="Pfam" id="PF02779"/>
    </source>
</evidence>
<dbReference type="Proteomes" id="UP001412067">
    <property type="component" value="Unassembled WGS sequence"/>
</dbReference>
<dbReference type="Pfam" id="PF02779">
    <property type="entry name" value="Transket_pyr"/>
    <property type="match status" value="1"/>
</dbReference>
<comment type="caution">
    <text evidence="7">The sequence shown here is derived from an EMBL/GenBank/DDBJ whole genome shotgun (WGS) entry which is preliminary data.</text>
</comment>
<dbReference type="Gene3D" id="3.40.50.12470">
    <property type="match status" value="1"/>
</dbReference>
<feature type="domain" description="Transketolase-like pyrimidine-binding" evidence="6">
    <location>
        <begin position="189"/>
        <end position="233"/>
    </location>
</feature>
<proteinExistence type="inferred from homology"/>
<sequence length="252" mass="27665">MPARNKNKRKWGGGGVPCGSAGGGHRGGGRTRGVEHGSCSVRARMRKNDGAGDPCMQKTMEELTKELELELVSLASSPSGDDKEPLFVVNVKDYCIVTRVNLHKKRFFLCVDVIKRVGDLVVVLLHRNLVSLLNSIVFMQQHRNVKLLKDIWQGIEFGQFQPQAPVDGSTGVTFKNVAGIDEAVEELLEFISSGESKWLRQTGLVVLLPHGYDGQGPEHSSARLERFLQNFAGNFIFCDLSAVPKPSPAPSR</sequence>
<dbReference type="InterPro" id="IPR029061">
    <property type="entry name" value="THDP-binding"/>
</dbReference>
<evidence type="ECO:0000256" key="4">
    <source>
        <dbReference type="ARBA" id="ARBA00023052"/>
    </source>
</evidence>
<feature type="compositionally biased region" description="Gly residues" evidence="5">
    <location>
        <begin position="12"/>
        <end position="26"/>
    </location>
</feature>
<keyword evidence="4" id="KW-0786">Thiamine pyrophosphate</keyword>